<gene>
    <name evidence="2" type="ORF">CAL20_01390</name>
</gene>
<protein>
    <submittedName>
        <fullName evidence="2">Uncharacterized protein</fullName>
    </submittedName>
</protein>
<keyword evidence="3" id="KW-1185">Reference proteome</keyword>
<dbReference type="AlphaFoldDB" id="A0A261V0Q8"/>
<keyword evidence="1" id="KW-0472">Membrane</keyword>
<dbReference type="RefSeq" id="WP_176456422.1">
    <property type="nucleotide sequence ID" value="NZ_NEVO01000001.1"/>
</dbReference>
<proteinExistence type="predicted"/>
<keyword evidence="1" id="KW-1133">Transmembrane helix</keyword>
<evidence type="ECO:0000313" key="2">
    <source>
        <dbReference type="EMBL" id="OZI67724.1"/>
    </source>
</evidence>
<feature type="transmembrane region" description="Helical" evidence="1">
    <location>
        <begin position="49"/>
        <end position="72"/>
    </location>
</feature>
<reference evidence="2 3" key="1">
    <citation type="submission" date="2017-05" db="EMBL/GenBank/DDBJ databases">
        <title>Complete and WGS of Bordetella genogroups.</title>
        <authorList>
            <person name="Spilker T."/>
            <person name="LiPuma J."/>
        </authorList>
    </citation>
    <scope>NUCLEOTIDE SEQUENCE [LARGE SCALE GENOMIC DNA]</scope>
    <source>
        <strain evidence="2 3">AU9919</strain>
    </source>
</reference>
<keyword evidence="1" id="KW-0812">Transmembrane</keyword>
<accession>A0A261V0Q8</accession>
<organism evidence="2 3">
    <name type="scientific">Bordetella genomosp. 4</name>
    <dbReference type="NCBI Taxonomy" id="463044"/>
    <lineage>
        <taxon>Bacteria</taxon>
        <taxon>Pseudomonadati</taxon>
        <taxon>Pseudomonadota</taxon>
        <taxon>Betaproteobacteria</taxon>
        <taxon>Burkholderiales</taxon>
        <taxon>Alcaligenaceae</taxon>
        <taxon>Bordetella</taxon>
    </lineage>
</organism>
<dbReference type="EMBL" id="NEVQ01000001">
    <property type="protein sequence ID" value="OZI67724.1"/>
    <property type="molecule type" value="Genomic_DNA"/>
</dbReference>
<evidence type="ECO:0000256" key="1">
    <source>
        <dbReference type="SAM" id="Phobius"/>
    </source>
</evidence>
<dbReference type="Proteomes" id="UP000216885">
    <property type="component" value="Unassembled WGS sequence"/>
</dbReference>
<name>A0A261V0Q8_9BORD</name>
<feature type="transmembrane region" description="Helical" evidence="1">
    <location>
        <begin position="6"/>
        <end position="28"/>
    </location>
</feature>
<sequence length="229" mass="25508">MINGFAPFVWMALAALVVLIPGMVLLFGRGGPRDASGRRVFRLRPIRRLFGVLLIALAGVSAMLALTLVQFVRLTTDVPVATVTMHEQAPGQFLVTTDVSGKGERIYPLSGDQWQIDAKVVRWRLPAMLAGAPPLYAFERLSGRYRDVEQEKTAARTVHDLSDWPVPDLAQLKKVFPNWLPFVDVQYGSAAYMPMVDGARYRVYMDPRGGVVIRPDGQITEDALRQQGW</sequence>
<comment type="caution">
    <text evidence="2">The sequence shown here is derived from an EMBL/GenBank/DDBJ whole genome shotgun (WGS) entry which is preliminary data.</text>
</comment>
<evidence type="ECO:0000313" key="3">
    <source>
        <dbReference type="Proteomes" id="UP000216885"/>
    </source>
</evidence>